<evidence type="ECO:0000256" key="4">
    <source>
        <dbReference type="PROSITE-ProRule" id="PRU00433"/>
    </source>
</evidence>
<dbReference type="InterPro" id="IPR009056">
    <property type="entry name" value="Cyt_c-like_dom"/>
</dbReference>
<name>A0ABU4XT85_9HYPH</name>
<dbReference type="EMBL" id="JAVIIW010000004">
    <property type="protein sequence ID" value="MDX8477931.1"/>
    <property type="molecule type" value="Genomic_DNA"/>
</dbReference>
<dbReference type="InterPro" id="IPR036909">
    <property type="entry name" value="Cyt_c-like_dom_sf"/>
</dbReference>
<comment type="caution">
    <text evidence="7">The sequence shown here is derived from an EMBL/GenBank/DDBJ whole genome shotgun (WGS) entry which is preliminary data.</text>
</comment>
<keyword evidence="3 4" id="KW-0408">Iron</keyword>
<evidence type="ECO:0000256" key="2">
    <source>
        <dbReference type="ARBA" id="ARBA00022723"/>
    </source>
</evidence>
<reference evidence="7 8" key="1">
    <citation type="submission" date="2023-08" db="EMBL/GenBank/DDBJ databases">
        <title>Implementing the SeqCode for naming new Mesorhizobium species isolated from Vachellia karroo root nodules.</title>
        <authorList>
            <person name="Van Lill M."/>
        </authorList>
    </citation>
    <scope>NUCLEOTIDE SEQUENCE [LARGE SCALE GENOMIC DNA]</scope>
    <source>
        <strain evidence="7 8">VK24D</strain>
    </source>
</reference>
<accession>A0ABU4XT85</accession>
<dbReference type="Pfam" id="PF00034">
    <property type="entry name" value="Cytochrom_C"/>
    <property type="match status" value="1"/>
</dbReference>
<dbReference type="Proteomes" id="UP001287059">
    <property type="component" value="Unassembled WGS sequence"/>
</dbReference>
<keyword evidence="1 4" id="KW-0349">Heme</keyword>
<evidence type="ECO:0000256" key="3">
    <source>
        <dbReference type="ARBA" id="ARBA00023004"/>
    </source>
</evidence>
<sequence length="154" mass="16982">MKLDGEIDRAMDLRNNLTKYAVLAVLIGAGVLFWRNTGPRPPVHATTVAVQVPQFSPTAFRGKAAFDKVCAACHGVNASGTEKGPPFINEIYNPGHHSDDAFFLAAKFGVRQHHWPYGNMPPQPQVSEEDVAAIVQYVRELQLANGIRYMPHTM</sequence>
<protein>
    <submittedName>
        <fullName evidence="7">Cytochrome c</fullName>
    </submittedName>
</protein>
<dbReference type="RefSeq" id="WP_320286355.1">
    <property type="nucleotide sequence ID" value="NZ_JAVIIW010000004.1"/>
</dbReference>
<keyword evidence="5" id="KW-0812">Transmembrane</keyword>
<dbReference type="SUPFAM" id="SSF46626">
    <property type="entry name" value="Cytochrome c"/>
    <property type="match status" value="1"/>
</dbReference>
<evidence type="ECO:0000313" key="8">
    <source>
        <dbReference type="Proteomes" id="UP001287059"/>
    </source>
</evidence>
<gene>
    <name evidence="7" type="ORF">RFN28_05465</name>
</gene>
<keyword evidence="5" id="KW-0472">Membrane</keyword>
<keyword evidence="5" id="KW-1133">Transmembrane helix</keyword>
<proteinExistence type="predicted"/>
<keyword evidence="8" id="KW-1185">Reference proteome</keyword>
<dbReference type="Gene3D" id="1.10.760.10">
    <property type="entry name" value="Cytochrome c-like domain"/>
    <property type="match status" value="1"/>
</dbReference>
<evidence type="ECO:0000256" key="5">
    <source>
        <dbReference type="SAM" id="Phobius"/>
    </source>
</evidence>
<dbReference type="PROSITE" id="PS51007">
    <property type="entry name" value="CYTC"/>
    <property type="match status" value="1"/>
</dbReference>
<organism evidence="7 8">
    <name type="scientific">Mesorhizobium album</name>
    <dbReference type="NCBI Taxonomy" id="3072314"/>
    <lineage>
        <taxon>Bacteria</taxon>
        <taxon>Pseudomonadati</taxon>
        <taxon>Pseudomonadota</taxon>
        <taxon>Alphaproteobacteria</taxon>
        <taxon>Hyphomicrobiales</taxon>
        <taxon>Phyllobacteriaceae</taxon>
        <taxon>Mesorhizobium</taxon>
    </lineage>
</organism>
<feature type="transmembrane region" description="Helical" evidence="5">
    <location>
        <begin position="17"/>
        <end position="34"/>
    </location>
</feature>
<evidence type="ECO:0000313" key="7">
    <source>
        <dbReference type="EMBL" id="MDX8477931.1"/>
    </source>
</evidence>
<evidence type="ECO:0000256" key="1">
    <source>
        <dbReference type="ARBA" id="ARBA00022617"/>
    </source>
</evidence>
<evidence type="ECO:0000259" key="6">
    <source>
        <dbReference type="PROSITE" id="PS51007"/>
    </source>
</evidence>
<feature type="domain" description="Cytochrome c" evidence="6">
    <location>
        <begin position="57"/>
        <end position="142"/>
    </location>
</feature>
<keyword evidence="2 4" id="KW-0479">Metal-binding</keyword>